<organism evidence="2 3">
    <name type="scientific">Elizabethkingia anophelis</name>
    <dbReference type="NCBI Taxonomy" id="1117645"/>
    <lineage>
        <taxon>Bacteria</taxon>
        <taxon>Pseudomonadati</taxon>
        <taxon>Bacteroidota</taxon>
        <taxon>Flavobacteriia</taxon>
        <taxon>Flavobacteriales</taxon>
        <taxon>Weeksellaceae</taxon>
        <taxon>Elizabethkingia</taxon>
    </lineage>
</organism>
<dbReference type="AlphaFoldDB" id="A0AAU8VCA1"/>
<keyword evidence="1" id="KW-0812">Transmembrane</keyword>
<keyword evidence="1" id="KW-1133">Transmembrane helix</keyword>
<keyword evidence="1" id="KW-0472">Membrane</keyword>
<dbReference type="EMBL" id="CP016374">
    <property type="protein sequence ID" value="AQX00540.1"/>
    <property type="molecule type" value="Genomic_DNA"/>
</dbReference>
<evidence type="ECO:0000313" key="2">
    <source>
        <dbReference type="EMBL" id="AQX00540.1"/>
    </source>
</evidence>
<protein>
    <submittedName>
        <fullName evidence="2">Uncharacterized protein</fullName>
    </submittedName>
</protein>
<evidence type="ECO:0000313" key="3">
    <source>
        <dbReference type="Proteomes" id="UP000190848"/>
    </source>
</evidence>
<dbReference type="Proteomes" id="UP000190848">
    <property type="component" value="Chromosome"/>
</dbReference>
<feature type="transmembrane region" description="Helical" evidence="1">
    <location>
        <begin position="49"/>
        <end position="68"/>
    </location>
</feature>
<evidence type="ECO:0000256" key="1">
    <source>
        <dbReference type="SAM" id="Phobius"/>
    </source>
</evidence>
<accession>A0AAU8VCA1</accession>
<sequence>MEQTSSHPQLYISYSYKKKNVSAKKTEFNLIIFSAKTHRFHYFRSLRTCIFFTKIQFLIIYGIFMMLYE</sequence>
<name>A0AAU8VCA1_9FLAO</name>
<gene>
    <name evidence="2" type="ORF">BBD32_03215</name>
</gene>
<proteinExistence type="predicted"/>
<reference evidence="2 3" key="1">
    <citation type="submission" date="2016-07" db="EMBL/GenBank/DDBJ databases">
        <title>Revisiting the taxonomy of the Elizabethkingia Genus using Whole-Genome Sequencing, Optical Mapping, and MALDI-TOF, along with proposal of three novel Elizabethkingia species: Elizabethkingia bruuniana sp. nov., Elizabethkingia ursingii sp. nov., and Elizabethkingia occulta sp. nov.</title>
        <authorList>
            <person name="Nicholson A.C."/>
        </authorList>
    </citation>
    <scope>NUCLEOTIDE SEQUENCE [LARGE SCALE GENOMIC DNA]</scope>
    <source>
        <strain evidence="2 3">F3201</strain>
    </source>
</reference>